<evidence type="ECO:0000256" key="8">
    <source>
        <dbReference type="ARBA" id="ARBA00023326"/>
    </source>
</evidence>
<dbReference type="GO" id="GO:0008422">
    <property type="term" value="F:beta-glucosidase activity"/>
    <property type="evidence" value="ECO:0007669"/>
    <property type="project" value="UniProtKB-EC"/>
</dbReference>
<evidence type="ECO:0000256" key="10">
    <source>
        <dbReference type="PIRSR" id="PIRSR617736-2"/>
    </source>
</evidence>
<evidence type="ECO:0000256" key="7">
    <source>
        <dbReference type="ARBA" id="ARBA00023295"/>
    </source>
</evidence>
<keyword evidence="6" id="KW-0119">Carbohydrate metabolism</keyword>
<feature type="binding site" evidence="10">
    <location>
        <position position="54"/>
    </location>
    <ligand>
        <name>substrate</name>
    </ligand>
</feature>
<sequence>MFRARGELPRHRCPVPGCGRGHPARGKRPKPSEVKDVAGLPEGFLWGVATSAYQIEGAAAEDGRGPSIWDVFAHIPGKIADGTVGDVACDHYHRWEEDVNLLAELGVRAYRFSVSWPRVLPEGKGAVNERGLDFYRRLVEALHSRGIAPVVTVYHWDLPFALYEKGGWAERDTAKYFAEYAHLLFRRLEGVPYWITLNEPFVATVLGYVTGEHAPGEQDPRKAVRVAHHFLLGHTLAVRAFRDEHLTGSRIGITNLMTRVLPAGEDREVVGFAYAFERLHNGLFVDPLFTGHYPREALLAFARILWGEEGARDGDLEAYLYAQLELPLEDLETFRQPVDFLGVNYYSPTRVAFNPASPFGGLEFLPPAGEATAMGWEVYPQGLTEVLLEVHSRYPGVPILVTENGAAYDDTPEVLPDGTKRVADEARANYIRAHVEAVRRALERGVDVRGYFVWSLLDNFEWAHGLSKRFGLVYVDYATLERIPKTSFFAYREIVQANGG</sequence>
<keyword evidence="4 12" id="KW-0378">Hydrolase</keyword>
<proteinExistence type="inferred from homology"/>
<name>A0A2T5G8T1_9BACL</name>
<feature type="binding site" evidence="10">
    <location>
        <begin position="461"/>
        <end position="462"/>
    </location>
    <ligand>
        <name>substrate</name>
    </ligand>
</feature>
<accession>A0A2T5G8T1</accession>
<dbReference type="InterPro" id="IPR033132">
    <property type="entry name" value="GH_1_N_CS"/>
</dbReference>
<evidence type="ECO:0000256" key="9">
    <source>
        <dbReference type="PIRSR" id="PIRSR617736-1"/>
    </source>
</evidence>
<dbReference type="EC" id="3.2.1.21" evidence="3 12"/>
<dbReference type="PROSITE" id="PS00653">
    <property type="entry name" value="GLYCOSYL_HYDROL_F1_2"/>
    <property type="match status" value="1"/>
</dbReference>
<keyword evidence="7 12" id="KW-0326">Glycosidase</keyword>
<dbReference type="Proteomes" id="UP000244016">
    <property type="component" value="Unassembled WGS sequence"/>
</dbReference>
<feature type="region of interest" description="Disordered" evidence="13">
    <location>
        <begin position="13"/>
        <end position="33"/>
    </location>
</feature>
<dbReference type="GO" id="GO:0005829">
    <property type="term" value="C:cytosol"/>
    <property type="evidence" value="ECO:0007669"/>
    <property type="project" value="TreeGrafter"/>
</dbReference>
<comment type="catalytic activity">
    <reaction evidence="1 12">
        <text>Hydrolysis of terminal, non-reducing beta-D-glucosyl residues with release of beta-D-glucose.</text>
        <dbReference type="EC" id="3.2.1.21"/>
    </reaction>
</comment>
<dbReference type="Gene3D" id="3.20.20.80">
    <property type="entry name" value="Glycosidases"/>
    <property type="match status" value="1"/>
</dbReference>
<evidence type="ECO:0000256" key="6">
    <source>
        <dbReference type="ARBA" id="ARBA00023277"/>
    </source>
</evidence>
<feature type="binding site" evidence="10">
    <location>
        <position position="346"/>
    </location>
    <ligand>
        <name>substrate</name>
    </ligand>
</feature>
<keyword evidence="8" id="KW-0624">Polysaccharide degradation</keyword>
<comment type="caution">
    <text evidence="14">The sequence shown here is derived from an EMBL/GenBank/DDBJ whole genome shotgun (WGS) entry which is preliminary data.</text>
</comment>
<dbReference type="PANTHER" id="PTHR10353:SF36">
    <property type="entry name" value="LP05116P"/>
    <property type="match status" value="1"/>
</dbReference>
<feature type="binding site" evidence="10">
    <location>
        <position position="454"/>
    </location>
    <ligand>
        <name>substrate</name>
    </ligand>
</feature>
<evidence type="ECO:0000256" key="1">
    <source>
        <dbReference type="ARBA" id="ARBA00000448"/>
    </source>
</evidence>
<comment type="similarity">
    <text evidence="2 12">Belongs to the glycosyl hydrolase 1 family.</text>
</comment>
<gene>
    <name evidence="14" type="ORF">BLITH_0776</name>
</gene>
<evidence type="ECO:0000256" key="3">
    <source>
        <dbReference type="ARBA" id="ARBA00012744"/>
    </source>
</evidence>
<evidence type="ECO:0000256" key="5">
    <source>
        <dbReference type="ARBA" id="ARBA00023001"/>
    </source>
</evidence>
<evidence type="ECO:0000256" key="11">
    <source>
        <dbReference type="PROSITE-ProRule" id="PRU10055"/>
    </source>
</evidence>
<dbReference type="PROSITE" id="PS00572">
    <property type="entry name" value="GLYCOSYL_HYDROL_F1_1"/>
    <property type="match status" value="1"/>
</dbReference>
<dbReference type="AlphaFoldDB" id="A0A2T5G8T1"/>
<feature type="binding site" evidence="10">
    <location>
        <position position="198"/>
    </location>
    <ligand>
        <name>substrate</name>
    </ligand>
</feature>
<dbReference type="NCBIfam" id="TIGR03356">
    <property type="entry name" value="BGL"/>
    <property type="match status" value="1"/>
</dbReference>
<dbReference type="InterPro" id="IPR017853">
    <property type="entry name" value="GH"/>
</dbReference>
<evidence type="ECO:0000256" key="13">
    <source>
        <dbReference type="SAM" id="MobiDB-lite"/>
    </source>
</evidence>
<protein>
    <recommendedName>
        <fullName evidence="3 12">Beta-glucosidase</fullName>
        <ecNumber evidence="3 12">3.2.1.21</ecNumber>
    </recommendedName>
</protein>
<feature type="active site" description="Nucleophile" evidence="9 11">
    <location>
        <position position="403"/>
    </location>
</feature>
<keyword evidence="5" id="KW-0136">Cellulose degradation</keyword>
<dbReference type="InterPro" id="IPR001360">
    <property type="entry name" value="Glyco_hydro_1"/>
</dbReference>
<dbReference type="PRINTS" id="PR00131">
    <property type="entry name" value="GLHYDRLASE1"/>
</dbReference>
<dbReference type="Pfam" id="PF00232">
    <property type="entry name" value="Glyco_hydro_1"/>
    <property type="match status" value="1"/>
</dbReference>
<dbReference type="InterPro" id="IPR018120">
    <property type="entry name" value="Glyco_hydro_1_AS"/>
</dbReference>
<organism evidence="14 15">
    <name type="scientific">Brockia lithotrophica</name>
    <dbReference type="NCBI Taxonomy" id="933949"/>
    <lineage>
        <taxon>Bacteria</taxon>
        <taxon>Bacillati</taxon>
        <taxon>Bacillota</taxon>
        <taxon>Bacilli</taxon>
        <taxon>Bacillales</taxon>
        <taxon>Bacillales Family X. Incertae Sedis</taxon>
        <taxon>Brockia</taxon>
    </lineage>
</organism>
<dbReference type="SUPFAM" id="SSF51445">
    <property type="entry name" value="(Trans)glycosidases"/>
    <property type="match status" value="1"/>
</dbReference>
<dbReference type="InterPro" id="IPR017736">
    <property type="entry name" value="Glyco_hydro_1_beta-glucosidase"/>
</dbReference>
<evidence type="ECO:0000256" key="12">
    <source>
        <dbReference type="RuleBase" id="RU361175"/>
    </source>
</evidence>
<feature type="active site" description="Proton donor" evidence="9">
    <location>
        <position position="199"/>
    </location>
</feature>
<dbReference type="PANTHER" id="PTHR10353">
    <property type="entry name" value="GLYCOSYL HYDROLASE"/>
    <property type="match status" value="1"/>
</dbReference>
<evidence type="ECO:0000256" key="4">
    <source>
        <dbReference type="ARBA" id="ARBA00022801"/>
    </source>
</evidence>
<evidence type="ECO:0000256" key="2">
    <source>
        <dbReference type="ARBA" id="ARBA00010838"/>
    </source>
</evidence>
<dbReference type="GO" id="GO:0030245">
    <property type="term" value="P:cellulose catabolic process"/>
    <property type="evidence" value="ECO:0007669"/>
    <property type="project" value="UniProtKB-KW"/>
</dbReference>
<dbReference type="FunFam" id="3.20.20.80:FF:000004">
    <property type="entry name" value="Beta-glucosidase 6-phospho-beta-glucosidase"/>
    <property type="match status" value="1"/>
</dbReference>
<evidence type="ECO:0000313" key="15">
    <source>
        <dbReference type="Proteomes" id="UP000244016"/>
    </source>
</evidence>
<feature type="binding site" evidence="10">
    <location>
        <position position="155"/>
    </location>
    <ligand>
        <name>substrate</name>
    </ligand>
</feature>
<evidence type="ECO:0000313" key="14">
    <source>
        <dbReference type="EMBL" id="PTQ52597.1"/>
    </source>
</evidence>
<reference evidence="14 15" key="1">
    <citation type="submission" date="2017-08" db="EMBL/GenBank/DDBJ databases">
        <title>Burning lignite coal seam in the remote Altai Mountains harbors a hydrogen-driven thermophilic microbial community.</title>
        <authorList>
            <person name="Kadnikov V.V."/>
            <person name="Mardanov A.V."/>
            <person name="Ivasenko D."/>
            <person name="Beletsky A.V."/>
            <person name="Karnachuk O.V."/>
            <person name="Ravin N.V."/>
        </authorList>
    </citation>
    <scope>NUCLEOTIDE SEQUENCE [LARGE SCALE GENOMIC DNA]</scope>
    <source>
        <strain evidence="14">AL31</strain>
    </source>
</reference>
<dbReference type="EMBL" id="PEBW01000002">
    <property type="protein sequence ID" value="PTQ52597.1"/>
    <property type="molecule type" value="Genomic_DNA"/>
</dbReference>